<proteinExistence type="predicted"/>
<sequence length="568" mass="60923">MLNAVEFLQQQVNALTSNPEYAQHRDLVSSQMRITAWLGRLRELSNTLNRMEPSSPHPAQSVPPQASASNASAVPTSTSAPPSSATARSSSSESSSSNVMLLRDPTGTPHALLVGPSGSYRTPELSQDMLRNVFNGGIGANNNLQGMLSGLSTLQNNINQAQQRRSIFVPRNTQPQGLRRHQNIFPAGQPQVLNQLNPANPPQDAAQQPDHTHAADATANDTQHQQQQAQLHPDPAGAAQQPAAAPNPVAQREGAAPAAQQPDRLGPILGHLWLAVRILGFLYLFAGRSLTAHLNSLVGTDSSPVSWRAWAQLLALLAVGGAVVMVRAGWWRDEWERVRRHWEGLVVLAPVEGPQAQGQPQGREGGQAQGEGGGGQQQQQQVEGGQQQQQQVPTTAQHQPNAAVQPQRQHPTPEQTAQRLIAQRNTAQAPNNNFLGLNAPTWLGERLRDVERAVALFLASLWPGVGERAVRAREEMEQREREEREQREREQREWEERRGLEGSGAQGAQGSEGVEAGEGGEGVATSSEEAKMEVGRAEGGQDTVGQGRAGEESVEGSGAAGAAESVGQ</sequence>
<organism evidence="1 2">
    <name type="scientific">Coniosporium uncinatum</name>
    <dbReference type="NCBI Taxonomy" id="93489"/>
    <lineage>
        <taxon>Eukaryota</taxon>
        <taxon>Fungi</taxon>
        <taxon>Dikarya</taxon>
        <taxon>Ascomycota</taxon>
        <taxon>Pezizomycotina</taxon>
        <taxon>Dothideomycetes</taxon>
        <taxon>Dothideomycetes incertae sedis</taxon>
        <taxon>Coniosporium</taxon>
    </lineage>
</organism>
<dbReference type="Proteomes" id="UP001186974">
    <property type="component" value="Unassembled WGS sequence"/>
</dbReference>
<evidence type="ECO:0000313" key="1">
    <source>
        <dbReference type="EMBL" id="KAK3065511.1"/>
    </source>
</evidence>
<accession>A0ACC3DDG9</accession>
<comment type="caution">
    <text evidence="1">The sequence shown here is derived from an EMBL/GenBank/DDBJ whole genome shotgun (WGS) entry which is preliminary data.</text>
</comment>
<name>A0ACC3DDG9_9PEZI</name>
<keyword evidence="2" id="KW-1185">Reference proteome</keyword>
<gene>
    <name evidence="1" type="ORF">LTS18_006222</name>
</gene>
<reference evidence="1" key="1">
    <citation type="submission" date="2024-09" db="EMBL/GenBank/DDBJ databases">
        <title>Black Yeasts Isolated from many extreme environments.</title>
        <authorList>
            <person name="Coleine C."/>
            <person name="Stajich J.E."/>
            <person name="Selbmann L."/>
        </authorList>
    </citation>
    <scope>NUCLEOTIDE SEQUENCE</scope>
    <source>
        <strain evidence="1">CCFEE 5737</strain>
    </source>
</reference>
<evidence type="ECO:0000313" key="2">
    <source>
        <dbReference type="Proteomes" id="UP001186974"/>
    </source>
</evidence>
<dbReference type="EMBL" id="JAWDJW010006335">
    <property type="protein sequence ID" value="KAK3065511.1"/>
    <property type="molecule type" value="Genomic_DNA"/>
</dbReference>
<protein>
    <submittedName>
        <fullName evidence="1">Uncharacterized protein</fullName>
    </submittedName>
</protein>